<evidence type="ECO:0000313" key="1">
    <source>
        <dbReference type="EnsemblPlants" id="TuG1812G0300003294.01.T01.cds269861"/>
    </source>
</evidence>
<proteinExistence type="predicted"/>
<reference evidence="1" key="3">
    <citation type="submission" date="2022-06" db="UniProtKB">
        <authorList>
            <consortium name="EnsemblPlants"/>
        </authorList>
    </citation>
    <scope>IDENTIFICATION</scope>
</reference>
<sequence length="99" mass="10745">MRAQVAATEVEIEETSPMVVVVGGEIKNYGDVGADIGDCVGKRYWCGEDGCRVVLWSYGEGRERSTRGVGSLGDERGPTLEVAGRRRRRSHTLDSGTDI</sequence>
<organism evidence="1 2">
    <name type="scientific">Triticum urartu</name>
    <name type="common">Red wild einkorn</name>
    <name type="synonym">Crithodium urartu</name>
    <dbReference type="NCBI Taxonomy" id="4572"/>
    <lineage>
        <taxon>Eukaryota</taxon>
        <taxon>Viridiplantae</taxon>
        <taxon>Streptophyta</taxon>
        <taxon>Embryophyta</taxon>
        <taxon>Tracheophyta</taxon>
        <taxon>Spermatophyta</taxon>
        <taxon>Magnoliopsida</taxon>
        <taxon>Liliopsida</taxon>
        <taxon>Poales</taxon>
        <taxon>Poaceae</taxon>
        <taxon>BOP clade</taxon>
        <taxon>Pooideae</taxon>
        <taxon>Triticodae</taxon>
        <taxon>Triticeae</taxon>
        <taxon>Triticinae</taxon>
        <taxon>Triticum</taxon>
    </lineage>
</organism>
<dbReference type="EnsemblPlants" id="TuG1812G0300003294.01.T01">
    <property type="protein sequence ID" value="TuG1812G0300003294.01.T01.cds269861"/>
    <property type="gene ID" value="TuG1812G0300003294.01"/>
</dbReference>
<keyword evidence="2" id="KW-1185">Reference proteome</keyword>
<dbReference type="Proteomes" id="UP000015106">
    <property type="component" value="Chromosome 3"/>
</dbReference>
<dbReference type="Gramene" id="TuG1812G0300003294.01.T01">
    <property type="protein sequence ID" value="TuG1812G0300003294.01.T01.cds269861"/>
    <property type="gene ID" value="TuG1812G0300003294.01"/>
</dbReference>
<reference evidence="2" key="1">
    <citation type="journal article" date="2013" name="Nature">
        <title>Draft genome of the wheat A-genome progenitor Triticum urartu.</title>
        <authorList>
            <person name="Ling H.Q."/>
            <person name="Zhao S."/>
            <person name="Liu D."/>
            <person name="Wang J."/>
            <person name="Sun H."/>
            <person name="Zhang C."/>
            <person name="Fan H."/>
            <person name="Li D."/>
            <person name="Dong L."/>
            <person name="Tao Y."/>
            <person name="Gao C."/>
            <person name="Wu H."/>
            <person name="Li Y."/>
            <person name="Cui Y."/>
            <person name="Guo X."/>
            <person name="Zheng S."/>
            <person name="Wang B."/>
            <person name="Yu K."/>
            <person name="Liang Q."/>
            <person name="Yang W."/>
            <person name="Lou X."/>
            <person name="Chen J."/>
            <person name="Feng M."/>
            <person name="Jian J."/>
            <person name="Zhang X."/>
            <person name="Luo G."/>
            <person name="Jiang Y."/>
            <person name="Liu J."/>
            <person name="Wang Z."/>
            <person name="Sha Y."/>
            <person name="Zhang B."/>
            <person name="Wu H."/>
            <person name="Tang D."/>
            <person name="Shen Q."/>
            <person name="Xue P."/>
            <person name="Zou S."/>
            <person name="Wang X."/>
            <person name="Liu X."/>
            <person name="Wang F."/>
            <person name="Yang Y."/>
            <person name="An X."/>
            <person name="Dong Z."/>
            <person name="Zhang K."/>
            <person name="Zhang X."/>
            <person name="Luo M.C."/>
            <person name="Dvorak J."/>
            <person name="Tong Y."/>
            <person name="Wang J."/>
            <person name="Yang H."/>
            <person name="Li Z."/>
            <person name="Wang D."/>
            <person name="Zhang A."/>
            <person name="Wang J."/>
        </authorList>
    </citation>
    <scope>NUCLEOTIDE SEQUENCE</scope>
    <source>
        <strain evidence="2">cv. G1812</strain>
    </source>
</reference>
<accession>A0A8R7TX83</accession>
<evidence type="ECO:0000313" key="2">
    <source>
        <dbReference type="Proteomes" id="UP000015106"/>
    </source>
</evidence>
<protein>
    <submittedName>
        <fullName evidence="1">Uncharacterized protein</fullName>
    </submittedName>
</protein>
<dbReference type="AlphaFoldDB" id="A0A8R7TX83"/>
<reference evidence="1" key="2">
    <citation type="submission" date="2018-03" db="EMBL/GenBank/DDBJ databases">
        <title>The Triticum urartu genome reveals the dynamic nature of wheat genome evolution.</title>
        <authorList>
            <person name="Ling H."/>
            <person name="Ma B."/>
            <person name="Shi X."/>
            <person name="Liu H."/>
            <person name="Dong L."/>
            <person name="Sun H."/>
            <person name="Cao Y."/>
            <person name="Gao Q."/>
            <person name="Zheng S."/>
            <person name="Li Y."/>
            <person name="Yu Y."/>
            <person name="Du H."/>
            <person name="Qi M."/>
            <person name="Li Y."/>
            <person name="Yu H."/>
            <person name="Cui Y."/>
            <person name="Wang N."/>
            <person name="Chen C."/>
            <person name="Wu H."/>
            <person name="Zhao Y."/>
            <person name="Zhang J."/>
            <person name="Li Y."/>
            <person name="Zhou W."/>
            <person name="Zhang B."/>
            <person name="Hu W."/>
            <person name="Eijk M."/>
            <person name="Tang J."/>
            <person name="Witsenboer H."/>
            <person name="Zhao S."/>
            <person name="Li Z."/>
            <person name="Zhang A."/>
            <person name="Wang D."/>
            <person name="Liang C."/>
        </authorList>
    </citation>
    <scope>NUCLEOTIDE SEQUENCE [LARGE SCALE GENOMIC DNA]</scope>
    <source>
        <strain evidence="1">cv. G1812</strain>
    </source>
</reference>
<name>A0A8R7TX83_TRIUA</name>